<evidence type="ECO:0000256" key="1">
    <source>
        <dbReference type="ARBA" id="ARBA00005513"/>
    </source>
</evidence>
<keyword evidence="4 13" id="KW-0812">Transmembrane</keyword>
<evidence type="ECO:0000256" key="7">
    <source>
        <dbReference type="ARBA" id="ARBA00023065"/>
    </source>
</evidence>
<comment type="function">
    <text evidence="11">Component of the F(0) channel, it forms part of the peripheral stalk, linking F(1) to F(0). The b'-subunit is a diverged and duplicated form of b found in plants and photosynthetic bacteria.</text>
</comment>
<evidence type="ECO:0000313" key="17">
    <source>
        <dbReference type="EMBL" id="APX12640.1"/>
    </source>
</evidence>
<keyword evidence="5 13" id="KW-0375">Hydrogen ion transport</keyword>
<dbReference type="Proteomes" id="UP000186336">
    <property type="component" value="Chromosome"/>
</dbReference>
<comment type="similarity">
    <text evidence="1 13 14">Belongs to the ATPase B chain family.</text>
</comment>
<protein>
    <recommendedName>
        <fullName evidence="13">ATP synthase subunit b</fullName>
    </recommendedName>
    <alternativeName>
        <fullName evidence="13">ATP synthase F(0) sector subunit b</fullName>
    </alternativeName>
    <alternativeName>
        <fullName evidence="13">ATPase subunit I</fullName>
    </alternativeName>
    <alternativeName>
        <fullName evidence="13">F-type ATPase subunit b</fullName>
        <shortName evidence="13">F-ATPase subunit b</shortName>
    </alternativeName>
</protein>
<dbReference type="AlphaFoldDB" id="A0A1P8MX09"/>
<name>A0A1P8MX09_9RHOB</name>
<dbReference type="EMBL" id="CP019312">
    <property type="protein sequence ID" value="APX12640.1"/>
    <property type="molecule type" value="Genomic_DNA"/>
</dbReference>
<dbReference type="HAMAP" id="MF_01398">
    <property type="entry name" value="ATP_synth_b_bprime"/>
    <property type="match status" value="1"/>
</dbReference>
<accession>A0A1P8MX09</accession>
<keyword evidence="2 13" id="KW-0813">Transport</keyword>
<keyword evidence="3 13" id="KW-0138">CF(0)</keyword>
<dbReference type="Pfam" id="PF00430">
    <property type="entry name" value="ATP-synt_B"/>
    <property type="match status" value="1"/>
</dbReference>
<dbReference type="RefSeq" id="WP_076629062.1">
    <property type="nucleotide sequence ID" value="NZ_CP019312.1"/>
</dbReference>
<evidence type="ECO:0000256" key="15">
    <source>
        <dbReference type="SAM" id="Coils"/>
    </source>
</evidence>
<comment type="subunit">
    <text evidence="13">F-type ATPases have 2 components, F(1) - the catalytic core - and F(0) - the membrane proton channel. F(1) has five subunits: alpha(3), beta(3), gamma(1), delta(1), epsilon(1). F(0) has three main subunits: a(1), b(2) and c(10-14). The alpha and beta chains form an alternating ring which encloses part of the gamma chain. F(1) is attached to F(0) by a central stalk formed by the gamma and epsilon chains, while a peripheral stalk is formed by the delta and b chains.</text>
</comment>
<evidence type="ECO:0000256" key="3">
    <source>
        <dbReference type="ARBA" id="ARBA00022547"/>
    </source>
</evidence>
<sequence>MRFLTLTSIAVVAAGPAMAASKNPFSAEFWKLSNTDFIVAIAFILFIGVLFYFKVPGMVSKMLDDRASGIQSEINEARALREEAQTLLASYERKQKEVQAQADKIVAQAKKDAEAAADQARADLKTSIERRLAAATDQIASAEASAVKEVRDTAAVVAVQAAREVIAQQMTAADGNKLIDDAIAEVEARLH</sequence>
<dbReference type="InterPro" id="IPR002146">
    <property type="entry name" value="ATP_synth_b/b'su_bac/chlpt"/>
</dbReference>
<dbReference type="GO" id="GO:0012505">
    <property type="term" value="C:endomembrane system"/>
    <property type="evidence" value="ECO:0007669"/>
    <property type="project" value="UniProtKB-SubCell"/>
</dbReference>
<organism evidence="17 18">
    <name type="scientific">Tateyamaria omphalii</name>
    <dbReference type="NCBI Taxonomy" id="299262"/>
    <lineage>
        <taxon>Bacteria</taxon>
        <taxon>Pseudomonadati</taxon>
        <taxon>Pseudomonadota</taxon>
        <taxon>Alphaproteobacteria</taxon>
        <taxon>Rhodobacterales</taxon>
        <taxon>Roseobacteraceae</taxon>
        <taxon>Tateyamaria</taxon>
    </lineage>
</organism>
<keyword evidence="13" id="KW-1003">Cell membrane</keyword>
<dbReference type="CDD" id="cd06503">
    <property type="entry name" value="ATP-synt_Fo_b"/>
    <property type="match status" value="1"/>
</dbReference>
<evidence type="ECO:0000256" key="14">
    <source>
        <dbReference type="RuleBase" id="RU003848"/>
    </source>
</evidence>
<dbReference type="NCBIfam" id="NF009989">
    <property type="entry name" value="PRK13455.1"/>
    <property type="match status" value="1"/>
</dbReference>
<dbReference type="OrthoDB" id="8479836at2"/>
<dbReference type="KEGG" id="tom:BWR18_13815"/>
<evidence type="ECO:0000313" key="18">
    <source>
        <dbReference type="Proteomes" id="UP000186336"/>
    </source>
</evidence>
<evidence type="ECO:0000256" key="2">
    <source>
        <dbReference type="ARBA" id="ARBA00022448"/>
    </source>
</evidence>
<evidence type="ECO:0000256" key="5">
    <source>
        <dbReference type="ARBA" id="ARBA00022781"/>
    </source>
</evidence>
<evidence type="ECO:0000256" key="9">
    <source>
        <dbReference type="ARBA" id="ARBA00023310"/>
    </source>
</evidence>
<evidence type="ECO:0000256" key="11">
    <source>
        <dbReference type="ARBA" id="ARBA00025614"/>
    </source>
</evidence>
<dbReference type="PANTHER" id="PTHR33445">
    <property type="entry name" value="ATP SYNTHASE SUBUNIT B', CHLOROPLASTIC"/>
    <property type="match status" value="1"/>
</dbReference>
<keyword evidence="15" id="KW-0175">Coiled coil</keyword>
<reference evidence="17 18" key="1">
    <citation type="submission" date="2017-01" db="EMBL/GenBank/DDBJ databases">
        <title>Complete genome of Tateyamaria omphalii DOK1-4 isolated from seawater in Dokdo.</title>
        <authorList>
            <person name="Kim J.H."/>
            <person name="Chi W.-J."/>
        </authorList>
    </citation>
    <scope>NUCLEOTIDE SEQUENCE [LARGE SCALE GENOMIC DNA]</scope>
    <source>
        <strain evidence="17 18">DOK1-4</strain>
    </source>
</reference>
<dbReference type="PANTHER" id="PTHR33445:SF1">
    <property type="entry name" value="ATP SYNTHASE SUBUNIT B"/>
    <property type="match status" value="1"/>
</dbReference>
<keyword evidence="9 13" id="KW-0066">ATP synthesis</keyword>
<dbReference type="GO" id="GO:0005886">
    <property type="term" value="C:plasma membrane"/>
    <property type="evidence" value="ECO:0007669"/>
    <property type="project" value="UniProtKB-SubCell"/>
</dbReference>
<evidence type="ECO:0000256" key="12">
    <source>
        <dbReference type="ARBA" id="ARBA00037847"/>
    </source>
</evidence>
<evidence type="ECO:0000256" key="6">
    <source>
        <dbReference type="ARBA" id="ARBA00022989"/>
    </source>
</evidence>
<keyword evidence="8 13" id="KW-0472">Membrane</keyword>
<dbReference type="GO" id="GO:0046961">
    <property type="term" value="F:proton-transporting ATPase activity, rotational mechanism"/>
    <property type="evidence" value="ECO:0007669"/>
    <property type="project" value="TreeGrafter"/>
</dbReference>
<dbReference type="GO" id="GO:0046933">
    <property type="term" value="F:proton-transporting ATP synthase activity, rotational mechanism"/>
    <property type="evidence" value="ECO:0007669"/>
    <property type="project" value="UniProtKB-UniRule"/>
</dbReference>
<keyword evidence="6 13" id="KW-1133">Transmembrane helix</keyword>
<comment type="subcellular location">
    <subcellularLocation>
        <location evidence="13">Cell membrane</location>
        <topology evidence="13">Single-pass membrane protein</topology>
    </subcellularLocation>
    <subcellularLocation>
        <location evidence="12">Endomembrane system</location>
        <topology evidence="12">Single-pass membrane protein</topology>
    </subcellularLocation>
</comment>
<comment type="function">
    <text evidence="10 13">F(1)F(0) ATP synthase produces ATP from ADP in the presence of a proton or sodium gradient. F-type ATPases consist of two structural domains, F(1) containing the extramembraneous catalytic core and F(0) containing the membrane proton channel, linked together by a central stalk and a peripheral stalk. During catalysis, ATP synthesis in the catalytic domain of F(1) is coupled via a rotary mechanism of the central stalk subunits to proton translocation.</text>
</comment>
<dbReference type="GO" id="GO:0045259">
    <property type="term" value="C:proton-transporting ATP synthase complex"/>
    <property type="evidence" value="ECO:0007669"/>
    <property type="project" value="UniProtKB-KW"/>
</dbReference>
<feature type="coiled-coil region" evidence="15">
    <location>
        <begin position="70"/>
        <end position="145"/>
    </location>
</feature>
<gene>
    <name evidence="13" type="primary">atpF</name>
    <name evidence="17" type="ORF">BWR18_13815</name>
</gene>
<evidence type="ECO:0000256" key="16">
    <source>
        <dbReference type="SAM" id="SignalP"/>
    </source>
</evidence>
<evidence type="ECO:0000256" key="13">
    <source>
        <dbReference type="HAMAP-Rule" id="MF_01398"/>
    </source>
</evidence>
<evidence type="ECO:0000256" key="10">
    <source>
        <dbReference type="ARBA" id="ARBA00025198"/>
    </source>
</evidence>
<keyword evidence="18" id="KW-1185">Reference proteome</keyword>
<evidence type="ECO:0000256" key="4">
    <source>
        <dbReference type="ARBA" id="ARBA00022692"/>
    </source>
</evidence>
<keyword evidence="7 13" id="KW-0406">Ion transport</keyword>
<feature type="signal peptide" evidence="16">
    <location>
        <begin position="1"/>
        <end position="19"/>
    </location>
</feature>
<dbReference type="InterPro" id="IPR050059">
    <property type="entry name" value="ATP_synthase_B_chain"/>
</dbReference>
<keyword evidence="16" id="KW-0732">Signal</keyword>
<feature type="chain" id="PRO_5010206205" description="ATP synthase subunit b" evidence="16">
    <location>
        <begin position="20"/>
        <end position="191"/>
    </location>
</feature>
<feature type="transmembrane region" description="Helical" evidence="13">
    <location>
        <begin position="35"/>
        <end position="53"/>
    </location>
</feature>
<proteinExistence type="inferred from homology"/>
<evidence type="ECO:0000256" key="8">
    <source>
        <dbReference type="ARBA" id="ARBA00023136"/>
    </source>
</evidence>
<dbReference type="STRING" id="299262.BWR18_13815"/>